<reference evidence="2" key="1">
    <citation type="submission" date="2018-06" db="EMBL/GenBank/DDBJ databases">
        <authorList>
            <person name="Zhirakovskaya E."/>
        </authorList>
    </citation>
    <scope>NUCLEOTIDE SEQUENCE</scope>
</reference>
<dbReference type="GO" id="GO:0044877">
    <property type="term" value="F:protein-containing complex binding"/>
    <property type="evidence" value="ECO:0007669"/>
    <property type="project" value="TreeGrafter"/>
</dbReference>
<evidence type="ECO:0000259" key="1">
    <source>
        <dbReference type="Pfam" id="PF01370"/>
    </source>
</evidence>
<dbReference type="Gene3D" id="3.40.50.720">
    <property type="entry name" value="NAD(P)-binding Rossmann-like Domain"/>
    <property type="match status" value="1"/>
</dbReference>
<dbReference type="EMBL" id="UOED01000068">
    <property type="protein sequence ID" value="VAV91520.1"/>
    <property type="molecule type" value="Genomic_DNA"/>
</dbReference>
<dbReference type="InterPro" id="IPR051207">
    <property type="entry name" value="ComplexI_NDUFA9_subunit"/>
</dbReference>
<name>A0A3B0REY6_9ZZZZ</name>
<feature type="domain" description="NAD-dependent epimerase/dehydratase" evidence="1">
    <location>
        <begin position="23"/>
        <end position="230"/>
    </location>
</feature>
<dbReference type="CDD" id="cd05271">
    <property type="entry name" value="NDUFA9_like_SDR_a"/>
    <property type="match status" value="1"/>
</dbReference>
<organism evidence="2">
    <name type="scientific">hydrothermal vent metagenome</name>
    <dbReference type="NCBI Taxonomy" id="652676"/>
    <lineage>
        <taxon>unclassified sequences</taxon>
        <taxon>metagenomes</taxon>
        <taxon>ecological metagenomes</taxon>
    </lineage>
</organism>
<accession>A0A3B0REY6</accession>
<dbReference type="SUPFAM" id="SSF51735">
    <property type="entry name" value="NAD(P)-binding Rossmann-fold domains"/>
    <property type="match status" value="1"/>
</dbReference>
<dbReference type="InterPro" id="IPR001509">
    <property type="entry name" value="Epimerase_deHydtase"/>
</dbReference>
<sequence>MGKIKKTVINTAFLENMMTQQLVTIFGGSGFVGTTLVEHLAKRGLRVRVAVRRPNSALHVKPLGDVGQIQIVQANLRDEASVRAAVRGSDAVVNLAGILFESGAQKFKAVHAKGAALVARACADFGVGKLVHMSAIGANEDSPSNYARSKAEGEKAVMAAFPEATIIRPSVIFGPMDHLFNRFAQVASLPIVPVFSGNTKFQPVYVGDVAEAIAMAVTNKDMQGEVYELGGADIYSLREMMQLAAKEAMQAPWFVDVPDFIAPFKVFFLGMLPNPPITLDQLKMLKSDNVVDDDAKGLSDLGITPTLVEAMLPAYLHHYRPKGQFAEHVNG</sequence>
<gene>
    <name evidence="2" type="ORF">MNBD_ALPHA02-2529</name>
</gene>
<dbReference type="PANTHER" id="PTHR12126:SF11">
    <property type="entry name" value="NADH DEHYDROGENASE [UBIQUINONE] 1 ALPHA SUBCOMPLEX SUBUNIT 9, MITOCHONDRIAL"/>
    <property type="match status" value="1"/>
</dbReference>
<proteinExistence type="predicted"/>
<dbReference type="FunFam" id="3.40.50.720:FF:000702">
    <property type="entry name" value="NADH dehydrogenase (Ubiquinone)"/>
    <property type="match status" value="1"/>
</dbReference>
<dbReference type="AlphaFoldDB" id="A0A3B0REY6"/>
<protein>
    <recommendedName>
        <fullName evidence="1">NAD-dependent epimerase/dehydratase domain-containing protein</fullName>
    </recommendedName>
</protein>
<dbReference type="Pfam" id="PF01370">
    <property type="entry name" value="Epimerase"/>
    <property type="match status" value="1"/>
</dbReference>
<dbReference type="InterPro" id="IPR036291">
    <property type="entry name" value="NAD(P)-bd_dom_sf"/>
</dbReference>
<dbReference type="PANTHER" id="PTHR12126">
    <property type="entry name" value="NADH-UBIQUINONE OXIDOREDUCTASE 39 KDA SUBUNIT-RELATED"/>
    <property type="match status" value="1"/>
</dbReference>
<evidence type="ECO:0000313" key="2">
    <source>
        <dbReference type="EMBL" id="VAV91520.1"/>
    </source>
</evidence>